<gene>
    <name evidence="3" type="ORF">DB32_005081</name>
</gene>
<comment type="similarity">
    <text evidence="1">Belongs to the short-chain dehydrogenases/reductases (SDR) family.</text>
</comment>
<dbReference type="Proteomes" id="UP000034883">
    <property type="component" value="Chromosome"/>
</dbReference>
<evidence type="ECO:0000313" key="3">
    <source>
        <dbReference type="EMBL" id="AKF07932.1"/>
    </source>
</evidence>
<name>A0A0F6YKC3_9BACT</name>
<dbReference type="InterPro" id="IPR036291">
    <property type="entry name" value="NAD(P)-bd_dom_sf"/>
</dbReference>
<dbReference type="PANTHER" id="PTHR43669">
    <property type="entry name" value="5-KETO-D-GLUCONATE 5-REDUCTASE"/>
    <property type="match status" value="1"/>
</dbReference>
<dbReference type="Pfam" id="PF13561">
    <property type="entry name" value="adh_short_C2"/>
    <property type="match status" value="1"/>
</dbReference>
<dbReference type="RefSeq" id="WP_053235133.1">
    <property type="nucleotide sequence ID" value="NZ_CP011125.1"/>
</dbReference>
<keyword evidence="4" id="KW-1185">Reference proteome</keyword>
<dbReference type="OrthoDB" id="6028059at2"/>
<evidence type="ECO:0000313" key="4">
    <source>
        <dbReference type="Proteomes" id="UP000034883"/>
    </source>
</evidence>
<dbReference type="EMBL" id="CP011125">
    <property type="protein sequence ID" value="AKF07932.1"/>
    <property type="molecule type" value="Genomic_DNA"/>
</dbReference>
<evidence type="ECO:0000256" key="1">
    <source>
        <dbReference type="ARBA" id="ARBA00006484"/>
    </source>
</evidence>
<dbReference type="GO" id="GO:0016491">
    <property type="term" value="F:oxidoreductase activity"/>
    <property type="evidence" value="ECO:0007669"/>
    <property type="project" value="UniProtKB-KW"/>
</dbReference>
<dbReference type="AlphaFoldDB" id="A0A0F6YKC3"/>
<dbReference type="SUPFAM" id="SSF51735">
    <property type="entry name" value="NAD(P)-binding Rossmann-fold domains"/>
    <property type="match status" value="1"/>
</dbReference>
<protein>
    <submittedName>
        <fullName evidence="3">3-oxoacyl-[acyl-carrier protein] reductase</fullName>
    </submittedName>
</protein>
<dbReference type="InterPro" id="IPR002347">
    <property type="entry name" value="SDR_fam"/>
</dbReference>
<dbReference type="PANTHER" id="PTHR43669:SF3">
    <property type="entry name" value="ALCOHOL DEHYDROGENASE, PUTATIVE (AFU_ORTHOLOGUE AFUA_3G03445)-RELATED"/>
    <property type="match status" value="1"/>
</dbReference>
<dbReference type="STRING" id="927083.DB32_005081"/>
<sequence length="233" mass="24759">MSEALQGKVAVVTGATGNVGWGAARAFLDAGAEVIAPVRSESARARLELAGPRVHAVSADVSTEQGNAALASFVKQRFGRPDHVVASIGPWWQKGPVIAQSLEELREVMTTFVESHFLLARTLLPLQRDVRGTSYTIVTGAAGEGTIRGAGLLVTAVEAQFGLSRMLRAEHAGDAVRVNELRIHARIERHARPGVVPSRVAGDAFVALAMGDARSELVRYRGPEAALRPEVES</sequence>
<reference evidence="3 4" key="1">
    <citation type="submission" date="2015-03" db="EMBL/GenBank/DDBJ databases">
        <title>Genome assembly of Sandaracinus amylolyticus DSM 53668.</title>
        <authorList>
            <person name="Sharma G."/>
            <person name="Subramanian S."/>
        </authorList>
    </citation>
    <scope>NUCLEOTIDE SEQUENCE [LARGE SCALE GENOMIC DNA]</scope>
    <source>
        <strain evidence="3 4">DSM 53668</strain>
    </source>
</reference>
<evidence type="ECO:0000256" key="2">
    <source>
        <dbReference type="ARBA" id="ARBA00023002"/>
    </source>
</evidence>
<organism evidence="3 4">
    <name type="scientific">Sandaracinus amylolyticus</name>
    <dbReference type="NCBI Taxonomy" id="927083"/>
    <lineage>
        <taxon>Bacteria</taxon>
        <taxon>Pseudomonadati</taxon>
        <taxon>Myxococcota</taxon>
        <taxon>Polyangia</taxon>
        <taxon>Polyangiales</taxon>
        <taxon>Sandaracinaceae</taxon>
        <taxon>Sandaracinus</taxon>
    </lineage>
</organism>
<dbReference type="KEGG" id="samy:DB32_005081"/>
<dbReference type="Gene3D" id="3.40.50.720">
    <property type="entry name" value="NAD(P)-binding Rossmann-like Domain"/>
    <property type="match status" value="1"/>
</dbReference>
<accession>A0A0F6YKC3</accession>
<dbReference type="CDD" id="cd05233">
    <property type="entry name" value="SDR_c"/>
    <property type="match status" value="1"/>
</dbReference>
<proteinExistence type="inferred from homology"/>
<keyword evidence="2" id="KW-0560">Oxidoreductase</keyword>